<dbReference type="InterPro" id="IPR027271">
    <property type="entry name" value="Acetolactate_synth/TF_NikR_C"/>
</dbReference>
<dbReference type="InterPro" id="IPR014864">
    <property type="entry name" value="TF_NikR_Ni-bd_C"/>
</dbReference>
<keyword evidence="5 8" id="KW-0805">Transcription regulation</keyword>
<comment type="similarity">
    <text evidence="2 8">Belongs to the transcriptional regulatory CopG/NikR family.</text>
</comment>
<evidence type="ECO:0000256" key="5">
    <source>
        <dbReference type="ARBA" id="ARBA00023015"/>
    </source>
</evidence>
<evidence type="ECO:0000256" key="8">
    <source>
        <dbReference type="HAMAP-Rule" id="MF_00476"/>
    </source>
</evidence>
<evidence type="ECO:0000256" key="3">
    <source>
        <dbReference type="ARBA" id="ARBA00022596"/>
    </source>
</evidence>
<evidence type="ECO:0000259" key="9">
    <source>
        <dbReference type="Pfam" id="PF01402"/>
    </source>
</evidence>
<dbReference type="Gene3D" id="3.30.70.1150">
    <property type="entry name" value="ACT-like. Chain A, domain 2"/>
    <property type="match status" value="1"/>
</dbReference>
<dbReference type="InterPro" id="IPR045865">
    <property type="entry name" value="ACT-like_dom_sf"/>
</dbReference>
<dbReference type="PANTHER" id="PTHR34719:SF2">
    <property type="entry name" value="NICKEL-RESPONSIVE REGULATOR"/>
    <property type="match status" value="1"/>
</dbReference>
<dbReference type="AlphaFoldDB" id="A0A419WA17"/>
<evidence type="ECO:0000313" key="12">
    <source>
        <dbReference type="Proteomes" id="UP000283387"/>
    </source>
</evidence>
<protein>
    <recommendedName>
        <fullName evidence="8">Putative nickel-responsive regulator</fullName>
    </recommendedName>
</protein>
<dbReference type="InterPro" id="IPR013321">
    <property type="entry name" value="Arc_rbn_hlx_hlx"/>
</dbReference>
<keyword evidence="4" id="KW-0479">Metal-binding</keyword>
<dbReference type="InterPro" id="IPR002145">
    <property type="entry name" value="CopG"/>
</dbReference>
<dbReference type="GO" id="GO:0010045">
    <property type="term" value="P:response to nickel cation"/>
    <property type="evidence" value="ECO:0007669"/>
    <property type="project" value="InterPro"/>
</dbReference>
<dbReference type="InterPro" id="IPR050192">
    <property type="entry name" value="CopG/NikR_regulator"/>
</dbReference>
<proteinExistence type="inferred from homology"/>
<dbReference type="Gene3D" id="1.10.1220.10">
    <property type="entry name" value="Met repressor-like"/>
    <property type="match status" value="1"/>
</dbReference>
<reference evidence="11 12" key="1">
    <citation type="submission" date="2018-09" db="EMBL/GenBank/DDBJ databases">
        <title>Genomic Encyclopedia of Archaeal and Bacterial Type Strains, Phase II (KMG-II): from individual species to whole genera.</title>
        <authorList>
            <person name="Goeker M."/>
        </authorList>
    </citation>
    <scope>NUCLEOTIDE SEQUENCE [LARGE SCALE GENOMIC DNA]</scope>
    <source>
        <strain evidence="11 12">DSM 27148</strain>
    </source>
</reference>
<keyword evidence="6 8" id="KW-0238">DNA-binding</keyword>
<dbReference type="CDD" id="cd22231">
    <property type="entry name" value="RHH_NikR_HicB-like"/>
    <property type="match status" value="1"/>
</dbReference>
<evidence type="ECO:0000256" key="1">
    <source>
        <dbReference type="ARBA" id="ARBA00001967"/>
    </source>
</evidence>
<comment type="cofactor">
    <cofactor evidence="1">
        <name>Ni(2+)</name>
        <dbReference type="ChEBI" id="CHEBI:49786"/>
    </cofactor>
</comment>
<dbReference type="HAMAP" id="MF_00476">
    <property type="entry name" value="NikR"/>
    <property type="match status" value="1"/>
</dbReference>
<accession>A0A419WA17</accession>
<sequence>MAVSRFGVSLDEELLKALDEYVQENNFSNRSQAIRFLVEKNLVEKKWKCDNIVAGAITLVYNTKKKEIRSRIQDIQADNTEVILSSQLFHLNPENCMEIVAVKGPSSKLTELSDQLIAVKGIQHGKLIMSKVE</sequence>
<dbReference type="SUPFAM" id="SSF47598">
    <property type="entry name" value="Ribbon-helix-helix"/>
    <property type="match status" value="1"/>
</dbReference>
<comment type="caution">
    <text evidence="8">Lacks conserved residue(s) required for the propagation of feature annotation.</text>
</comment>
<evidence type="ECO:0000256" key="7">
    <source>
        <dbReference type="ARBA" id="ARBA00023163"/>
    </source>
</evidence>
<comment type="function">
    <text evidence="8">Transcriptional regulator.</text>
</comment>
<comment type="caution">
    <text evidence="11">The sequence shown here is derived from an EMBL/GenBank/DDBJ whole genome shotgun (WGS) entry which is preliminary data.</text>
</comment>
<keyword evidence="7 8" id="KW-0804">Transcription</keyword>
<dbReference type="GO" id="GO:0003700">
    <property type="term" value="F:DNA-binding transcription factor activity"/>
    <property type="evidence" value="ECO:0007669"/>
    <property type="project" value="UniProtKB-UniRule"/>
</dbReference>
<evidence type="ECO:0000256" key="2">
    <source>
        <dbReference type="ARBA" id="ARBA00008478"/>
    </source>
</evidence>
<dbReference type="InterPro" id="IPR010985">
    <property type="entry name" value="Ribbon_hlx_hlx"/>
</dbReference>
<feature type="domain" description="Ribbon-helix-helix protein CopG" evidence="9">
    <location>
        <begin position="5"/>
        <end position="40"/>
    </location>
</feature>
<dbReference type="OrthoDB" id="9806294at2"/>
<dbReference type="NCBIfam" id="NF003381">
    <property type="entry name" value="PRK04460.1"/>
    <property type="match status" value="1"/>
</dbReference>
<evidence type="ECO:0000259" key="10">
    <source>
        <dbReference type="Pfam" id="PF08753"/>
    </source>
</evidence>
<keyword evidence="12" id="KW-1185">Reference proteome</keyword>
<gene>
    <name evidence="11" type="ORF">BC643_2635</name>
</gene>
<dbReference type="NCBIfam" id="NF002815">
    <property type="entry name" value="PRK02967.1"/>
    <property type="match status" value="1"/>
</dbReference>
<dbReference type="Pfam" id="PF01402">
    <property type="entry name" value="RHH_1"/>
    <property type="match status" value="1"/>
</dbReference>
<evidence type="ECO:0000256" key="4">
    <source>
        <dbReference type="ARBA" id="ARBA00022723"/>
    </source>
</evidence>
<dbReference type="InterPro" id="IPR022988">
    <property type="entry name" value="Ni_resp_reg_NikR"/>
</dbReference>
<dbReference type="Proteomes" id="UP000283387">
    <property type="component" value="Unassembled WGS sequence"/>
</dbReference>
<evidence type="ECO:0000313" key="11">
    <source>
        <dbReference type="EMBL" id="RKD92264.1"/>
    </source>
</evidence>
<feature type="domain" description="Transcription factor NikR nickel binding C-terminal" evidence="10">
    <location>
        <begin position="54"/>
        <end position="129"/>
    </location>
</feature>
<evidence type="ECO:0000256" key="6">
    <source>
        <dbReference type="ARBA" id="ARBA00023125"/>
    </source>
</evidence>
<dbReference type="SUPFAM" id="SSF55021">
    <property type="entry name" value="ACT-like"/>
    <property type="match status" value="1"/>
</dbReference>
<dbReference type="RefSeq" id="WP_120274272.1">
    <property type="nucleotide sequence ID" value="NZ_RAPN01000001.1"/>
</dbReference>
<name>A0A419WA17_9BACT</name>
<dbReference type="EMBL" id="RAPN01000001">
    <property type="protein sequence ID" value="RKD92264.1"/>
    <property type="molecule type" value="Genomic_DNA"/>
</dbReference>
<dbReference type="GO" id="GO:0016151">
    <property type="term" value="F:nickel cation binding"/>
    <property type="evidence" value="ECO:0007669"/>
    <property type="project" value="UniProtKB-UniRule"/>
</dbReference>
<dbReference type="GO" id="GO:0003677">
    <property type="term" value="F:DNA binding"/>
    <property type="evidence" value="ECO:0007669"/>
    <property type="project" value="UniProtKB-KW"/>
</dbReference>
<dbReference type="PANTHER" id="PTHR34719">
    <property type="entry name" value="NICKEL-RESPONSIVE REGULATOR"/>
    <property type="match status" value="1"/>
</dbReference>
<organism evidence="11 12">
    <name type="scientific">Mangrovibacterium diazotrophicum</name>
    <dbReference type="NCBI Taxonomy" id="1261403"/>
    <lineage>
        <taxon>Bacteria</taxon>
        <taxon>Pseudomonadati</taxon>
        <taxon>Bacteroidota</taxon>
        <taxon>Bacteroidia</taxon>
        <taxon>Marinilabiliales</taxon>
        <taxon>Prolixibacteraceae</taxon>
        <taxon>Mangrovibacterium</taxon>
    </lineage>
</organism>
<keyword evidence="3" id="KW-0533">Nickel</keyword>
<dbReference type="Pfam" id="PF08753">
    <property type="entry name" value="NikR_C"/>
    <property type="match status" value="1"/>
</dbReference>